<accession>A0A485A206</accession>
<organism evidence="1 2">
    <name type="scientific">Budvicia aquatica</name>
    <dbReference type="NCBI Taxonomy" id="82979"/>
    <lineage>
        <taxon>Bacteria</taxon>
        <taxon>Pseudomonadati</taxon>
        <taxon>Pseudomonadota</taxon>
        <taxon>Gammaproteobacteria</taxon>
        <taxon>Enterobacterales</taxon>
        <taxon>Budviciaceae</taxon>
        <taxon>Budvicia</taxon>
    </lineage>
</organism>
<dbReference type="EMBL" id="CAADJA010000002">
    <property type="protein sequence ID" value="VFS51569.1"/>
    <property type="molecule type" value="Genomic_DNA"/>
</dbReference>
<evidence type="ECO:0000313" key="1">
    <source>
        <dbReference type="EMBL" id="VFS51569.1"/>
    </source>
</evidence>
<dbReference type="RefSeq" id="WP_154661404.1">
    <property type="nucleotide sequence ID" value="NZ_CAADJA010000002.1"/>
</dbReference>
<proteinExistence type="predicted"/>
<dbReference type="Proteomes" id="UP000373449">
    <property type="component" value="Unassembled WGS sequence"/>
</dbReference>
<name>A0A485A206_9GAMM</name>
<dbReference type="AlphaFoldDB" id="A0A485A206"/>
<protein>
    <submittedName>
        <fullName evidence="1">Uncharacterized protein</fullName>
    </submittedName>
</protein>
<reference evidence="1 2" key="1">
    <citation type="submission" date="2019-03" db="EMBL/GenBank/DDBJ databases">
        <authorList>
            <consortium name="Pathogen Informatics"/>
        </authorList>
    </citation>
    <scope>NUCLEOTIDE SEQUENCE [LARGE SCALE GENOMIC DNA]</scope>
    <source>
        <strain evidence="1 2">NCTC12282</strain>
    </source>
</reference>
<gene>
    <name evidence="1" type="ORF">NCTC12282_05216</name>
</gene>
<sequence>MNIGPEDKYASILALLTLIAQCQDGIDMSAVRQTTILTFTFVKDIKPVTKLKAT</sequence>
<evidence type="ECO:0000313" key="2">
    <source>
        <dbReference type="Proteomes" id="UP000373449"/>
    </source>
</evidence>